<dbReference type="GO" id="GO:0030288">
    <property type="term" value="C:outer membrane-bounded periplasmic space"/>
    <property type="evidence" value="ECO:0007669"/>
    <property type="project" value="TreeGrafter"/>
</dbReference>
<accession>A0A3S0KLE3</accession>
<keyword evidence="3" id="KW-0813">Transport</keyword>
<sequence>MKKFSRLSSVLAIFVLLISVLAACGNSDSKPADDNSATEEKKTRTYKSDFGDVEIPANPERVVVLGPTYVGYLLTLGVTPIGVTQMAIDNPYFDGKLEDATNLGEGTSAEAVLELDPDLIIAYNTDENIEVLKETAPTVQIEYGKLDFKDQLREFGKMLGKEDQAEQWITQWDEKVAQNKQKVVDAVGDKTVSLIQPYAKGIYIYGDSYARGGEIIYTEFGLKAPPKAQEEAVDNGLGYASISLEVLPEYAGDYIFTSKWAGDTAENNVSESNIWKDLPAVKNGTVFEVDSAGSFFNDPLSLDQQFDFIVEKLTNN</sequence>
<evidence type="ECO:0000256" key="6">
    <source>
        <dbReference type="ARBA" id="ARBA00023288"/>
    </source>
</evidence>
<evidence type="ECO:0000259" key="8">
    <source>
        <dbReference type="PROSITE" id="PS50983"/>
    </source>
</evidence>
<comment type="subcellular location">
    <subcellularLocation>
        <location evidence="1">Cell membrane</location>
        <topology evidence="1">Lipid-anchor</topology>
    </subcellularLocation>
</comment>
<dbReference type="RefSeq" id="WP_126408307.1">
    <property type="nucleotide sequence ID" value="NZ_RXNT01000005.1"/>
</dbReference>
<organism evidence="9 10">
    <name type="scientific">Bacillus yapensis</name>
    <dbReference type="NCBI Taxonomy" id="2492960"/>
    <lineage>
        <taxon>Bacteria</taxon>
        <taxon>Bacillati</taxon>
        <taxon>Bacillota</taxon>
        <taxon>Bacilli</taxon>
        <taxon>Bacillales</taxon>
        <taxon>Bacillaceae</taxon>
        <taxon>Bacillus</taxon>
    </lineage>
</organism>
<dbReference type="GO" id="GO:0005886">
    <property type="term" value="C:plasma membrane"/>
    <property type="evidence" value="ECO:0007669"/>
    <property type="project" value="UniProtKB-SubCell"/>
</dbReference>
<dbReference type="AlphaFoldDB" id="A0A3S0KLE3"/>
<feature type="signal peptide" evidence="7">
    <location>
        <begin position="1"/>
        <end position="22"/>
    </location>
</feature>
<dbReference type="PROSITE" id="PS51257">
    <property type="entry name" value="PROKAR_LIPOPROTEIN"/>
    <property type="match status" value="1"/>
</dbReference>
<keyword evidence="4 7" id="KW-0732">Signal</keyword>
<dbReference type="EMBL" id="RXNT01000005">
    <property type="protein sequence ID" value="RTR33130.1"/>
    <property type="molecule type" value="Genomic_DNA"/>
</dbReference>
<dbReference type="InterPro" id="IPR002491">
    <property type="entry name" value="ABC_transptr_periplasmic_BD"/>
</dbReference>
<feature type="domain" description="Fe/B12 periplasmic-binding" evidence="8">
    <location>
        <begin position="61"/>
        <end position="316"/>
    </location>
</feature>
<keyword evidence="10" id="KW-1185">Reference proteome</keyword>
<evidence type="ECO:0000256" key="1">
    <source>
        <dbReference type="ARBA" id="ARBA00004193"/>
    </source>
</evidence>
<reference evidence="9 10" key="1">
    <citation type="submission" date="2018-12" db="EMBL/GenBank/DDBJ databases">
        <title>Bacillus yapensis draft genome sequence.</title>
        <authorList>
            <person name="Yu L."/>
            <person name="Xu X."/>
            <person name="Tang X."/>
        </authorList>
    </citation>
    <scope>NUCLEOTIDE SEQUENCE [LARGE SCALE GENOMIC DNA]</scope>
    <source>
        <strain evidence="9 10">XXST-01</strain>
    </source>
</reference>
<name>A0A3S0KLE3_9BACI</name>
<evidence type="ECO:0000313" key="9">
    <source>
        <dbReference type="EMBL" id="RTR33130.1"/>
    </source>
</evidence>
<comment type="similarity">
    <text evidence="2">Belongs to the bacterial solute-binding protein 8 family.</text>
</comment>
<dbReference type="CDD" id="cd01138">
    <property type="entry name" value="FeuA"/>
    <property type="match status" value="1"/>
</dbReference>
<feature type="chain" id="PRO_5038446183" evidence="7">
    <location>
        <begin position="23"/>
        <end position="316"/>
    </location>
</feature>
<dbReference type="Proteomes" id="UP000271374">
    <property type="component" value="Unassembled WGS sequence"/>
</dbReference>
<evidence type="ECO:0000256" key="7">
    <source>
        <dbReference type="SAM" id="SignalP"/>
    </source>
</evidence>
<dbReference type="OrthoDB" id="2241086at2"/>
<protein>
    <submittedName>
        <fullName evidence="9">Iron-hydroxamate ABC transporter substrate-binding protein</fullName>
    </submittedName>
</protein>
<proteinExistence type="inferred from homology"/>
<evidence type="ECO:0000256" key="4">
    <source>
        <dbReference type="ARBA" id="ARBA00022729"/>
    </source>
</evidence>
<gene>
    <name evidence="9" type="ORF">EKG37_08720</name>
</gene>
<dbReference type="PANTHER" id="PTHR30532">
    <property type="entry name" value="IRON III DICITRATE-BINDING PERIPLASMIC PROTEIN"/>
    <property type="match status" value="1"/>
</dbReference>
<comment type="caution">
    <text evidence="9">The sequence shown here is derived from an EMBL/GenBank/DDBJ whole genome shotgun (WGS) entry which is preliminary data.</text>
</comment>
<evidence type="ECO:0000256" key="2">
    <source>
        <dbReference type="ARBA" id="ARBA00008814"/>
    </source>
</evidence>
<dbReference type="Gene3D" id="3.40.50.1980">
    <property type="entry name" value="Nitrogenase molybdenum iron protein domain"/>
    <property type="match status" value="2"/>
</dbReference>
<evidence type="ECO:0000256" key="5">
    <source>
        <dbReference type="ARBA" id="ARBA00023139"/>
    </source>
</evidence>
<evidence type="ECO:0000256" key="3">
    <source>
        <dbReference type="ARBA" id="ARBA00022448"/>
    </source>
</evidence>
<keyword evidence="6" id="KW-0449">Lipoprotein</keyword>
<dbReference type="PROSITE" id="PS50983">
    <property type="entry name" value="FE_B12_PBP"/>
    <property type="match status" value="1"/>
</dbReference>
<keyword evidence="5" id="KW-0564">Palmitate</keyword>
<evidence type="ECO:0000313" key="10">
    <source>
        <dbReference type="Proteomes" id="UP000271374"/>
    </source>
</evidence>
<dbReference type="InterPro" id="IPR051313">
    <property type="entry name" value="Bact_iron-sidero_bind"/>
</dbReference>
<dbReference type="Pfam" id="PF01497">
    <property type="entry name" value="Peripla_BP_2"/>
    <property type="match status" value="1"/>
</dbReference>
<dbReference type="PANTHER" id="PTHR30532:SF26">
    <property type="entry name" value="IRON(3+)-HYDROXAMATE-BINDING PROTEIN FHUD"/>
    <property type="match status" value="1"/>
</dbReference>
<dbReference type="SUPFAM" id="SSF53807">
    <property type="entry name" value="Helical backbone' metal receptor"/>
    <property type="match status" value="1"/>
</dbReference>
<dbReference type="GO" id="GO:1901678">
    <property type="term" value="P:iron coordination entity transport"/>
    <property type="evidence" value="ECO:0007669"/>
    <property type="project" value="UniProtKB-ARBA"/>
</dbReference>